<evidence type="ECO:0000256" key="1">
    <source>
        <dbReference type="SAM" id="MobiDB-lite"/>
    </source>
</evidence>
<feature type="region of interest" description="Disordered" evidence="1">
    <location>
        <begin position="114"/>
        <end position="174"/>
    </location>
</feature>
<organism evidence="2">
    <name type="scientific">Oryza punctata</name>
    <name type="common">Red rice</name>
    <dbReference type="NCBI Taxonomy" id="4537"/>
    <lineage>
        <taxon>Eukaryota</taxon>
        <taxon>Viridiplantae</taxon>
        <taxon>Streptophyta</taxon>
        <taxon>Embryophyta</taxon>
        <taxon>Tracheophyta</taxon>
        <taxon>Spermatophyta</taxon>
        <taxon>Magnoliopsida</taxon>
        <taxon>Liliopsida</taxon>
        <taxon>Poales</taxon>
        <taxon>Poaceae</taxon>
        <taxon>BOP clade</taxon>
        <taxon>Oryzoideae</taxon>
        <taxon>Oryzeae</taxon>
        <taxon>Oryzinae</taxon>
        <taxon>Oryza</taxon>
    </lineage>
</organism>
<feature type="compositionally biased region" description="Low complexity" evidence="1">
    <location>
        <begin position="152"/>
        <end position="161"/>
    </location>
</feature>
<dbReference type="Proteomes" id="UP000026962">
    <property type="component" value="Chromosome 9"/>
</dbReference>
<protein>
    <submittedName>
        <fullName evidence="2">Uncharacterized protein</fullName>
    </submittedName>
</protein>
<feature type="compositionally biased region" description="Basic and acidic residues" evidence="1">
    <location>
        <begin position="164"/>
        <end position="174"/>
    </location>
</feature>
<dbReference type="HOGENOM" id="CLU_1542569_0_0_1"/>
<dbReference type="AlphaFoldDB" id="A0A0E0M3M3"/>
<evidence type="ECO:0000313" key="2">
    <source>
        <dbReference type="EnsemblPlants" id="OPUNC09G15410.1"/>
    </source>
</evidence>
<proteinExistence type="predicted"/>
<evidence type="ECO:0000313" key="3">
    <source>
        <dbReference type="Proteomes" id="UP000026962"/>
    </source>
</evidence>
<accession>A0A0E0M3M3</accession>
<dbReference type="EnsemblPlants" id="OPUNC09G15410.1">
    <property type="protein sequence ID" value="OPUNC09G15410.1"/>
    <property type="gene ID" value="OPUNC09G15410"/>
</dbReference>
<reference evidence="2" key="1">
    <citation type="submission" date="2015-04" db="UniProtKB">
        <authorList>
            <consortium name="EnsemblPlants"/>
        </authorList>
    </citation>
    <scope>IDENTIFICATION</scope>
</reference>
<dbReference type="Gramene" id="OPUNC09G15410.1">
    <property type="protein sequence ID" value="OPUNC09G15410.1"/>
    <property type="gene ID" value="OPUNC09G15410"/>
</dbReference>
<sequence>MISDSNYFLYYQIARLRLQKEETPPGPIDSATAPPPPPTPHPSSTRTRVRRGAVPWNDPLGSTRFAPRLDTTRRVLASPASRARLLLLASSVWSSYCERAGPTTLLSLSLSLSRASPRRGPEAETATAHRPVSRGPRRQRDGPSTHRGARRSLSPSSSSSSARFEAKPELRGNH</sequence>
<name>A0A0E0M3M3_ORYPU</name>
<feature type="region of interest" description="Disordered" evidence="1">
    <location>
        <begin position="22"/>
        <end position="65"/>
    </location>
</feature>
<reference evidence="2" key="2">
    <citation type="submission" date="2018-05" db="EMBL/GenBank/DDBJ databases">
        <title>OpunRS2 (Oryza punctata Reference Sequence Version 2).</title>
        <authorList>
            <person name="Zhang J."/>
            <person name="Kudrna D."/>
            <person name="Lee S."/>
            <person name="Talag J."/>
            <person name="Welchert J."/>
            <person name="Wing R.A."/>
        </authorList>
    </citation>
    <scope>NUCLEOTIDE SEQUENCE [LARGE SCALE GENOMIC DNA]</scope>
</reference>
<keyword evidence="3" id="KW-1185">Reference proteome</keyword>